<evidence type="ECO:0000313" key="3">
    <source>
        <dbReference type="Proteomes" id="UP000092544"/>
    </source>
</evidence>
<accession>A0A1A8TQR3</accession>
<dbReference type="EMBL" id="FLOB01000014">
    <property type="protein sequence ID" value="SBS36746.1"/>
    <property type="molecule type" value="Genomic_DNA"/>
</dbReference>
<evidence type="ECO:0000259" key="1">
    <source>
        <dbReference type="PROSITE" id="PS51502"/>
    </source>
</evidence>
<evidence type="ECO:0000313" key="2">
    <source>
        <dbReference type="EMBL" id="SBS36746.1"/>
    </source>
</evidence>
<dbReference type="PANTHER" id="PTHR37832:SF1">
    <property type="entry name" value="STRESS-RESPONSE A_B BARREL DOMAIN-CONTAINING PROTEIN"/>
    <property type="match status" value="1"/>
</dbReference>
<dbReference type="InterPro" id="IPR013097">
    <property type="entry name" value="Dabb"/>
</dbReference>
<dbReference type="AlphaFoldDB" id="A0A1A8TQR3"/>
<dbReference type="RefSeq" id="WP_067019635.1">
    <property type="nucleotide sequence ID" value="NZ_FLOB01000014.1"/>
</dbReference>
<dbReference type="SUPFAM" id="SSF54909">
    <property type="entry name" value="Dimeric alpha+beta barrel"/>
    <property type="match status" value="1"/>
</dbReference>
<sequence length="96" mass="11285">MLQHYVFIKYQEGTSDEHIHAFKDKMLMLKRTIKEIKHIEVSIDELHEERSWDVVLNMQFSSLEDLRTYQAHPDHVAVMQFNGPNVAHVGALDCHI</sequence>
<dbReference type="Gene3D" id="3.30.70.100">
    <property type="match status" value="1"/>
</dbReference>
<dbReference type="InterPro" id="IPR011008">
    <property type="entry name" value="Dimeric_a/b-barrel"/>
</dbReference>
<dbReference type="STRING" id="1792290.MSP8886_03831"/>
<dbReference type="OrthoDB" id="9808130at2"/>
<dbReference type="PANTHER" id="PTHR37832">
    <property type="entry name" value="BLL2683 PROTEIN"/>
    <property type="match status" value="1"/>
</dbReference>
<proteinExistence type="predicted"/>
<dbReference type="SMART" id="SM00886">
    <property type="entry name" value="Dabb"/>
    <property type="match status" value="1"/>
</dbReference>
<protein>
    <submittedName>
        <fullName evidence="2">Stress responsive A/B Barrel Domain protein</fullName>
    </submittedName>
</protein>
<dbReference type="Pfam" id="PF07876">
    <property type="entry name" value="Dabb"/>
    <property type="match status" value="1"/>
</dbReference>
<gene>
    <name evidence="2" type="ORF">MSP8886_03831</name>
</gene>
<organism evidence="2 3">
    <name type="scientific">Marinomonas spartinae</name>
    <dbReference type="NCBI Taxonomy" id="1792290"/>
    <lineage>
        <taxon>Bacteria</taxon>
        <taxon>Pseudomonadati</taxon>
        <taxon>Pseudomonadota</taxon>
        <taxon>Gammaproteobacteria</taxon>
        <taxon>Oceanospirillales</taxon>
        <taxon>Oceanospirillaceae</taxon>
        <taxon>Marinomonas</taxon>
    </lineage>
</organism>
<feature type="domain" description="Stress-response A/B barrel" evidence="1">
    <location>
        <begin position="2"/>
        <end position="94"/>
    </location>
</feature>
<name>A0A1A8TQR3_9GAMM</name>
<dbReference type="PROSITE" id="PS51502">
    <property type="entry name" value="S_R_A_B_BARREL"/>
    <property type="match status" value="1"/>
</dbReference>
<keyword evidence="3" id="KW-1185">Reference proteome</keyword>
<dbReference type="Proteomes" id="UP000092544">
    <property type="component" value="Unassembled WGS sequence"/>
</dbReference>
<reference evidence="2 3" key="1">
    <citation type="submission" date="2016-06" db="EMBL/GenBank/DDBJ databases">
        <authorList>
            <person name="Kjaerup R.B."/>
            <person name="Dalgaard T.S."/>
            <person name="Juul-Madsen H.R."/>
        </authorList>
    </citation>
    <scope>NUCLEOTIDE SEQUENCE [LARGE SCALE GENOMIC DNA]</scope>
    <source>
        <strain evidence="2 3">CECT 8886</strain>
    </source>
</reference>